<comment type="caution">
    <text evidence="1">The sequence shown here is derived from an EMBL/GenBank/DDBJ whole genome shotgun (WGS) entry which is preliminary data.</text>
</comment>
<reference evidence="1" key="1">
    <citation type="journal article" date="2020" name="Stud. Mycol.">
        <title>101 Dothideomycetes genomes: a test case for predicting lifestyles and emergence of pathogens.</title>
        <authorList>
            <person name="Haridas S."/>
            <person name="Albert R."/>
            <person name="Binder M."/>
            <person name="Bloem J."/>
            <person name="Labutti K."/>
            <person name="Salamov A."/>
            <person name="Andreopoulos B."/>
            <person name="Baker S."/>
            <person name="Barry K."/>
            <person name="Bills G."/>
            <person name="Bluhm B."/>
            <person name="Cannon C."/>
            <person name="Castanera R."/>
            <person name="Culley D."/>
            <person name="Daum C."/>
            <person name="Ezra D."/>
            <person name="Gonzalez J."/>
            <person name="Henrissat B."/>
            <person name="Kuo A."/>
            <person name="Liang C."/>
            <person name="Lipzen A."/>
            <person name="Lutzoni F."/>
            <person name="Magnuson J."/>
            <person name="Mondo S."/>
            <person name="Nolan M."/>
            <person name="Ohm R."/>
            <person name="Pangilinan J."/>
            <person name="Park H.-J."/>
            <person name="Ramirez L."/>
            <person name="Alfaro M."/>
            <person name="Sun H."/>
            <person name="Tritt A."/>
            <person name="Yoshinaga Y."/>
            <person name="Zwiers L.-H."/>
            <person name="Turgeon B."/>
            <person name="Goodwin S."/>
            <person name="Spatafora J."/>
            <person name="Crous P."/>
            <person name="Grigoriev I."/>
        </authorList>
    </citation>
    <scope>NUCLEOTIDE SEQUENCE</scope>
    <source>
        <strain evidence="1">CBS 525.71</strain>
    </source>
</reference>
<keyword evidence="2" id="KW-1185">Reference proteome</keyword>
<evidence type="ECO:0000313" key="2">
    <source>
        <dbReference type="Proteomes" id="UP000799754"/>
    </source>
</evidence>
<gene>
    <name evidence="1" type="ORF">BU25DRAFT_481182</name>
</gene>
<sequence>MPGFRGSRTAGSQRGSRVQWRLCADYECLKGQMQAGRARIKRTPCRCCGGVWRWAVGVCWLSSSGKVEIEEESPEKTCGSQVLEEVAAIKDAEGETSDSWWPFSSHGDTKLSLSTFRRKTSQQLSLSTYHCERHGGPVPRNCTSLGASLDDEYLCPTQPLTTCKDHQGRSVKGQERCLACLCLAPSAWTEARLTQVHAGDADGVHVALQMRLLTASVGHISTI</sequence>
<dbReference type="EMBL" id="MU006748">
    <property type="protein sequence ID" value="KAF2622087.1"/>
    <property type="molecule type" value="Genomic_DNA"/>
</dbReference>
<organism evidence="1 2">
    <name type="scientific">Macroventuria anomochaeta</name>
    <dbReference type="NCBI Taxonomy" id="301207"/>
    <lineage>
        <taxon>Eukaryota</taxon>
        <taxon>Fungi</taxon>
        <taxon>Dikarya</taxon>
        <taxon>Ascomycota</taxon>
        <taxon>Pezizomycotina</taxon>
        <taxon>Dothideomycetes</taxon>
        <taxon>Pleosporomycetidae</taxon>
        <taxon>Pleosporales</taxon>
        <taxon>Pleosporineae</taxon>
        <taxon>Didymellaceae</taxon>
        <taxon>Macroventuria</taxon>
    </lineage>
</organism>
<protein>
    <submittedName>
        <fullName evidence="1">Uncharacterized protein</fullName>
    </submittedName>
</protein>
<accession>A0ACB6RMA6</accession>
<dbReference type="Proteomes" id="UP000799754">
    <property type="component" value="Unassembled WGS sequence"/>
</dbReference>
<evidence type="ECO:0000313" key="1">
    <source>
        <dbReference type="EMBL" id="KAF2622087.1"/>
    </source>
</evidence>
<name>A0ACB6RMA6_9PLEO</name>
<proteinExistence type="predicted"/>